<dbReference type="AlphaFoldDB" id="A0AAW8D8G2"/>
<name>A0AAW8D8G2_9BURK</name>
<dbReference type="Proteomes" id="UP001242045">
    <property type="component" value="Unassembled WGS sequence"/>
</dbReference>
<comment type="caution">
    <text evidence="2">The sequence shown here is derived from an EMBL/GenBank/DDBJ whole genome shotgun (WGS) entry which is preliminary data.</text>
</comment>
<accession>A0AAW8D8G2</accession>
<gene>
    <name evidence="2" type="ORF">J2W31_005266</name>
</gene>
<proteinExistence type="predicted"/>
<dbReference type="EMBL" id="JAUSRD010000016">
    <property type="protein sequence ID" value="MDP9896131.1"/>
    <property type="molecule type" value="Genomic_DNA"/>
</dbReference>
<evidence type="ECO:0000313" key="3">
    <source>
        <dbReference type="Proteomes" id="UP001242045"/>
    </source>
</evidence>
<evidence type="ECO:0008006" key="4">
    <source>
        <dbReference type="Google" id="ProtNLM"/>
    </source>
</evidence>
<dbReference type="PANTHER" id="PTHR31687">
    <property type="match status" value="1"/>
</dbReference>
<reference evidence="2" key="1">
    <citation type="submission" date="2023-07" db="EMBL/GenBank/DDBJ databases">
        <title>Sorghum-associated microbial communities from plants grown in Nebraska, USA.</title>
        <authorList>
            <person name="Schachtman D."/>
        </authorList>
    </citation>
    <scope>NUCLEOTIDE SEQUENCE</scope>
    <source>
        <strain evidence="2">DS3754</strain>
    </source>
</reference>
<feature type="compositionally biased region" description="Polar residues" evidence="1">
    <location>
        <begin position="1"/>
        <end position="11"/>
    </location>
</feature>
<evidence type="ECO:0000256" key="1">
    <source>
        <dbReference type="SAM" id="MobiDB-lite"/>
    </source>
</evidence>
<protein>
    <recommendedName>
        <fullName evidence="4">DUF1688 domain-containing protein</fullName>
    </recommendedName>
</protein>
<dbReference type="RefSeq" id="WP_307686569.1">
    <property type="nucleotide sequence ID" value="NZ_JAUSRD010000016.1"/>
</dbReference>
<sequence length="473" mass="50882">MSSSNRNSNDKFPNMPADGSGSLAPGGEGTVDPSIEFAVDTAHPAGAASLLRTTAAIRERAAALLARARRGESQWFRIGSDDALEDAARTVAEVTRERYPWDTIPYHSRWRHFEAGGIDRLKQLDELLGKGIDARQRARAHIDLVLVSVLLDAGAGPDWHYTEPATGERYTRSEGLGVASFHAFTSGLFSSDPDHPLQADAAGLKGLVTDRLGDAFQVSDVNPLVGLAGRAILLRRLGEAISEQPETFGEDGRPAGMFDALVAPFGAASPPTAEITAHQILSLLLESLSRIWPSANAVDSIAIDGSDNAGGIPSGDPALALGDCWRHSAVRGPGLTNGWMPFHKLSQWLTYSLLEPFEWAGVKVRQLDALTALPEYRNGGLLIDSGVIVPKDPAFLTRRWKAGDEFIVEWRALTVALLDEVAPRVRKVLDRTEEELPLACVLEGGTWAAGRSLAQRLRDGAPPLLIESDGTVF</sequence>
<dbReference type="Pfam" id="PF07958">
    <property type="entry name" value="DUF1688"/>
    <property type="match status" value="1"/>
</dbReference>
<evidence type="ECO:0000313" key="2">
    <source>
        <dbReference type="EMBL" id="MDP9896131.1"/>
    </source>
</evidence>
<feature type="region of interest" description="Disordered" evidence="1">
    <location>
        <begin position="1"/>
        <end position="32"/>
    </location>
</feature>
<dbReference type="PANTHER" id="PTHR31687:SF3">
    <property type="entry name" value="PROTEIN URG3"/>
    <property type="match status" value="1"/>
</dbReference>
<dbReference type="InterPro" id="IPR012469">
    <property type="entry name" value="DUF1688"/>
</dbReference>
<organism evidence="2 3">
    <name type="scientific">Variovorax boronicumulans</name>
    <dbReference type="NCBI Taxonomy" id="436515"/>
    <lineage>
        <taxon>Bacteria</taxon>
        <taxon>Pseudomonadati</taxon>
        <taxon>Pseudomonadota</taxon>
        <taxon>Betaproteobacteria</taxon>
        <taxon>Burkholderiales</taxon>
        <taxon>Comamonadaceae</taxon>
        <taxon>Variovorax</taxon>
    </lineage>
</organism>